<evidence type="ECO:0000256" key="1">
    <source>
        <dbReference type="ARBA" id="ARBA00001231"/>
    </source>
</evidence>
<dbReference type="Proteomes" id="UP001196843">
    <property type="component" value="Unassembled WGS sequence"/>
</dbReference>
<protein>
    <recommendedName>
        <fullName evidence="3">beta-N-acetylhexosaminidase</fullName>
        <ecNumber evidence="3">3.2.1.52</ecNumber>
    </recommendedName>
</protein>
<keyword evidence="9" id="KW-1185">Reference proteome</keyword>
<evidence type="ECO:0000256" key="3">
    <source>
        <dbReference type="ARBA" id="ARBA00012663"/>
    </source>
</evidence>
<dbReference type="Gene3D" id="3.20.20.80">
    <property type="entry name" value="Glycosidases"/>
    <property type="match status" value="1"/>
</dbReference>
<evidence type="ECO:0000256" key="5">
    <source>
        <dbReference type="ARBA" id="ARBA00023295"/>
    </source>
</evidence>
<dbReference type="SUPFAM" id="SSF51445">
    <property type="entry name" value="(Trans)glycosidases"/>
    <property type="match status" value="1"/>
</dbReference>
<feature type="domain" description="Glycoside hydrolase family 20 catalytic" evidence="6">
    <location>
        <begin position="133"/>
        <end position="472"/>
    </location>
</feature>
<accession>A0ABS7HR07</accession>
<feature type="domain" description="Beta-hexosaminidase bacterial type N-terminal" evidence="7">
    <location>
        <begin position="4"/>
        <end position="130"/>
    </location>
</feature>
<keyword evidence="5" id="KW-0326">Glycosidase</keyword>
<evidence type="ECO:0000256" key="2">
    <source>
        <dbReference type="ARBA" id="ARBA00006285"/>
    </source>
</evidence>
<dbReference type="InterPro" id="IPR015882">
    <property type="entry name" value="HEX_bac_N"/>
</dbReference>
<dbReference type="Pfam" id="PF02838">
    <property type="entry name" value="Glyco_hydro_20b"/>
    <property type="match status" value="1"/>
</dbReference>
<dbReference type="PANTHER" id="PTHR22600:SF57">
    <property type="entry name" value="BETA-N-ACETYLHEXOSAMINIDASE"/>
    <property type="match status" value="1"/>
</dbReference>
<evidence type="ECO:0000256" key="4">
    <source>
        <dbReference type="ARBA" id="ARBA00022801"/>
    </source>
</evidence>
<comment type="similarity">
    <text evidence="2">Belongs to the glycosyl hydrolase 20 family.</text>
</comment>
<dbReference type="InterPro" id="IPR017853">
    <property type="entry name" value="GH"/>
</dbReference>
<comment type="catalytic activity">
    <reaction evidence="1">
        <text>Hydrolysis of terminal non-reducing N-acetyl-D-hexosamine residues in N-acetyl-beta-D-hexosaminides.</text>
        <dbReference type="EC" id="3.2.1.52"/>
    </reaction>
</comment>
<dbReference type="EC" id="3.2.1.52" evidence="3"/>
<sequence length="514" mass="54513">MSLPAVVPAPASIEAGSGAPFRLTSATSVSGDVDDSSRTSLSTSAATALAAILTARTGLTPATADGAAGIELRIVSGGAPESYRIAVDEASVTITGADAAGLFYGVQTLGQLVARDGDGWIVPAVVIEDAPRFAYRGVMLDVARHFHGVDTVKRYIDRASSLKFNALHLHLSDDQGWRIQLDARPELTEKASATAVGADAGGFYTKDDYREIVEYAASRHMIVVPELDMPGHTHAVGLAYPELAEDPVISDHMREIIRDYGGQEPRPATPYDGMAVGFSSLKIHDEATYDFVADVFGELAAMTPGPYLHFGGDESLATADDDFAYFVTRVSALIADLGKTPVAWHEAGSAKDVADTTVGQYWGYVEPLEGFAEKAQTFVDNGAGVILSPADAIYLDMKYPTGPDLGLTWANGPTSVQDAYSWEPADVLPGVGDDAILGVEAPLWTETIRTAADIDTMAFPRAAAAAEAGWSPRTGESDLRTWESFRTRVGALGPLWTSMGIGFHPSPEIPWVTE</sequence>
<dbReference type="PIRSF" id="PIRSF001093">
    <property type="entry name" value="B-hxosamndse_ab_euk"/>
    <property type="match status" value="1"/>
</dbReference>
<keyword evidence="4" id="KW-0378">Hydrolase</keyword>
<dbReference type="RefSeq" id="WP_220301810.1">
    <property type="nucleotide sequence ID" value="NZ_JAEUAW010000014.1"/>
</dbReference>
<evidence type="ECO:0000313" key="9">
    <source>
        <dbReference type="Proteomes" id="UP001196843"/>
    </source>
</evidence>
<dbReference type="EMBL" id="JAEUAW010000014">
    <property type="protein sequence ID" value="MBW9095098.1"/>
    <property type="molecule type" value="Genomic_DNA"/>
</dbReference>
<dbReference type="SUPFAM" id="SSF55545">
    <property type="entry name" value="beta-N-acetylhexosaminidase-like domain"/>
    <property type="match status" value="1"/>
</dbReference>
<dbReference type="PRINTS" id="PR00738">
    <property type="entry name" value="GLHYDRLASE20"/>
</dbReference>
<organism evidence="8 9">
    <name type="scientific">Microbacterium jejuense</name>
    <dbReference type="NCBI Taxonomy" id="1263637"/>
    <lineage>
        <taxon>Bacteria</taxon>
        <taxon>Bacillati</taxon>
        <taxon>Actinomycetota</taxon>
        <taxon>Actinomycetes</taxon>
        <taxon>Micrococcales</taxon>
        <taxon>Microbacteriaceae</taxon>
        <taxon>Microbacterium</taxon>
    </lineage>
</organism>
<gene>
    <name evidence="8" type="ORF">JNB62_15535</name>
</gene>
<evidence type="ECO:0000313" key="8">
    <source>
        <dbReference type="EMBL" id="MBW9095098.1"/>
    </source>
</evidence>
<dbReference type="CDD" id="cd06568">
    <property type="entry name" value="GH20_SpHex_like"/>
    <property type="match status" value="1"/>
</dbReference>
<dbReference type="InterPro" id="IPR029018">
    <property type="entry name" value="Hex-like_dom2"/>
</dbReference>
<dbReference type="Gene3D" id="3.30.379.10">
    <property type="entry name" value="Chitobiase/beta-hexosaminidase domain 2-like"/>
    <property type="match status" value="1"/>
</dbReference>
<dbReference type="PANTHER" id="PTHR22600">
    <property type="entry name" value="BETA-HEXOSAMINIDASE"/>
    <property type="match status" value="1"/>
</dbReference>
<dbReference type="InterPro" id="IPR025705">
    <property type="entry name" value="Beta_hexosaminidase_sua/sub"/>
</dbReference>
<comment type="caution">
    <text evidence="8">The sequence shown here is derived from an EMBL/GenBank/DDBJ whole genome shotgun (WGS) entry which is preliminary data.</text>
</comment>
<reference evidence="8 9" key="1">
    <citation type="journal article" date="2021" name="MBio">
        <title>Poor Competitiveness of Bradyrhizobium in Pigeon Pea Root Colonization in Indian Soils.</title>
        <authorList>
            <person name="Chalasani D."/>
            <person name="Basu A."/>
            <person name="Pullabhotla S.V.S.R.N."/>
            <person name="Jorrin B."/>
            <person name="Neal A.L."/>
            <person name="Poole P.S."/>
            <person name="Podile A.R."/>
            <person name="Tkacz A."/>
        </authorList>
    </citation>
    <scope>NUCLEOTIDE SEQUENCE [LARGE SCALE GENOMIC DNA]</scope>
    <source>
        <strain evidence="8 9">HU14</strain>
    </source>
</reference>
<dbReference type="Pfam" id="PF00728">
    <property type="entry name" value="Glyco_hydro_20"/>
    <property type="match status" value="1"/>
</dbReference>
<evidence type="ECO:0000259" key="7">
    <source>
        <dbReference type="Pfam" id="PF02838"/>
    </source>
</evidence>
<dbReference type="InterPro" id="IPR015883">
    <property type="entry name" value="Glyco_hydro_20_cat"/>
</dbReference>
<evidence type="ECO:0000259" key="6">
    <source>
        <dbReference type="Pfam" id="PF00728"/>
    </source>
</evidence>
<name>A0ABS7HR07_9MICO</name>
<proteinExistence type="inferred from homology"/>